<evidence type="ECO:0000256" key="9">
    <source>
        <dbReference type="SAM" id="Phobius"/>
    </source>
</evidence>
<accession>A0A0A8B8T0</accession>
<evidence type="ECO:0000313" key="11">
    <source>
        <dbReference type="Proteomes" id="UP000031121"/>
    </source>
</evidence>
<organism evidence="10 11">
    <name type="scientific">Berryella intestinalis</name>
    <dbReference type="NCBI Taxonomy" id="1531429"/>
    <lineage>
        <taxon>Bacteria</taxon>
        <taxon>Bacillati</taxon>
        <taxon>Actinomycetota</taxon>
        <taxon>Coriobacteriia</taxon>
        <taxon>Eggerthellales</taxon>
        <taxon>Eggerthellaceae</taxon>
        <taxon>Berryella</taxon>
    </lineage>
</organism>
<dbReference type="OrthoDB" id="9809216at2"/>
<gene>
    <name evidence="10" type="ORF">JI75_01165</name>
</gene>
<dbReference type="PANTHER" id="PTHR38438:SF1">
    <property type="entry name" value="RIBOFLAVIN TRANSPORTER RIBU"/>
    <property type="match status" value="1"/>
</dbReference>
<feature type="transmembrane region" description="Helical" evidence="9">
    <location>
        <begin position="118"/>
        <end position="139"/>
    </location>
</feature>
<dbReference type="GO" id="GO:0032217">
    <property type="term" value="F:riboflavin transmembrane transporter activity"/>
    <property type="evidence" value="ECO:0007669"/>
    <property type="project" value="UniProtKB-UniRule"/>
</dbReference>
<feature type="transmembrane region" description="Helical" evidence="9">
    <location>
        <begin position="20"/>
        <end position="42"/>
    </location>
</feature>
<dbReference type="PANTHER" id="PTHR38438">
    <property type="entry name" value="RIBOFLAVIN TRANSPORTER RIBU"/>
    <property type="match status" value="1"/>
</dbReference>
<dbReference type="EMBL" id="CP009302">
    <property type="protein sequence ID" value="AJC11502.1"/>
    <property type="molecule type" value="Genomic_DNA"/>
</dbReference>
<protein>
    <recommendedName>
        <fullName evidence="8">Riboflavin transporter</fullName>
    </recommendedName>
</protein>
<comment type="subcellular location">
    <subcellularLocation>
        <location evidence="1">Cell membrane</location>
        <topology evidence="1">Multi-pass membrane protein</topology>
    </subcellularLocation>
</comment>
<evidence type="ECO:0000256" key="4">
    <source>
        <dbReference type="ARBA" id="ARBA00022475"/>
    </source>
</evidence>
<dbReference type="GO" id="GO:0005886">
    <property type="term" value="C:plasma membrane"/>
    <property type="evidence" value="ECO:0007669"/>
    <property type="project" value="UniProtKB-SubCell"/>
</dbReference>
<dbReference type="Gene3D" id="1.10.1760.20">
    <property type="match status" value="1"/>
</dbReference>
<evidence type="ECO:0000256" key="2">
    <source>
        <dbReference type="ARBA" id="ARBA00005540"/>
    </source>
</evidence>
<keyword evidence="6 9" id="KW-1133">Transmembrane helix</keyword>
<evidence type="ECO:0000256" key="3">
    <source>
        <dbReference type="ARBA" id="ARBA00022448"/>
    </source>
</evidence>
<dbReference type="STRING" id="1531429.JI75_01165"/>
<feature type="transmembrane region" description="Helical" evidence="9">
    <location>
        <begin position="54"/>
        <end position="81"/>
    </location>
</feature>
<feature type="transmembrane region" description="Helical" evidence="9">
    <location>
        <begin position="151"/>
        <end position="178"/>
    </location>
</feature>
<proteinExistence type="inferred from homology"/>
<dbReference type="KEGG" id="cbac:JI75_01165"/>
<name>A0A0A8B8T0_9ACTN</name>
<comment type="function">
    <text evidence="8">Probably a riboflavin-binding protein that interacts with the energy-coupling factor (ECF) ABC-transporter complex.</text>
</comment>
<reference evidence="11" key="1">
    <citation type="submission" date="2014-08" db="EMBL/GenBank/DDBJ databases">
        <title>Coriobacteriaceae sp. complete genome.</title>
        <authorList>
            <person name="Looft T."/>
            <person name="Bayles D.O."/>
            <person name="Stanton T.B."/>
        </authorList>
    </citation>
    <scope>NUCLEOTIDE SEQUENCE [LARGE SCALE GENOMIC DNA]</scope>
    <source>
        <strain evidence="11">68-1-3</strain>
    </source>
</reference>
<keyword evidence="3 8" id="KW-0813">Transport</keyword>
<keyword evidence="11" id="KW-1185">Reference proteome</keyword>
<evidence type="ECO:0000256" key="7">
    <source>
        <dbReference type="ARBA" id="ARBA00023136"/>
    </source>
</evidence>
<dbReference type="InterPro" id="IPR024529">
    <property type="entry name" value="ECF_trnsprt_substrate-spec"/>
</dbReference>
<keyword evidence="7 8" id="KW-0472">Membrane</keyword>
<dbReference type="InterPro" id="IPR025720">
    <property type="entry name" value="RibU"/>
</dbReference>
<dbReference type="PIRSF" id="PIRSF037778">
    <property type="entry name" value="UCP037778_transp_RibU"/>
    <property type="match status" value="1"/>
</dbReference>
<evidence type="ECO:0000256" key="5">
    <source>
        <dbReference type="ARBA" id="ARBA00022692"/>
    </source>
</evidence>
<reference evidence="10 11" key="2">
    <citation type="journal article" date="2015" name="Genome Announc.">
        <title>Complete Genome Sequence of Coriobacteriaceae Strain 68-1-3, a Novel Mucus-Degrading Isolate from the Swine Intestinal Tract.</title>
        <authorList>
            <person name="Looft T."/>
            <person name="Bayles D.O."/>
            <person name="Alt D.P."/>
            <person name="Stanton T.B."/>
        </authorList>
    </citation>
    <scope>NUCLEOTIDE SEQUENCE [LARGE SCALE GENOMIC DNA]</scope>
    <source>
        <strain evidence="10 11">68-1-3</strain>
    </source>
</reference>
<evidence type="ECO:0000256" key="1">
    <source>
        <dbReference type="ARBA" id="ARBA00004651"/>
    </source>
</evidence>
<evidence type="ECO:0000256" key="6">
    <source>
        <dbReference type="ARBA" id="ARBA00022989"/>
    </source>
</evidence>
<keyword evidence="4 8" id="KW-1003">Cell membrane</keyword>
<keyword evidence="5 9" id="KW-0812">Transmembrane</keyword>
<sequence>MSATETELEFENTNRWETRQIVTMALLAAIGVLLSFIEIPIMPGVPYLKYDPSAVPAMVSGFSFGPVAGVAVGIVTGLIHGLLTSNFWGTIMVFICTTAFVLPAALIYKRSRTFKSAVVGLVLGAVCMVAFAIVGNLLVTPLYSGISVEAVMGMIVPVLLPFNILKTIVNAVLTLIVYKSVSNLLTPKKKQVRGR</sequence>
<dbReference type="RefSeq" id="WP_039688095.1">
    <property type="nucleotide sequence ID" value="NZ_CP009302.1"/>
</dbReference>
<feature type="transmembrane region" description="Helical" evidence="9">
    <location>
        <begin position="87"/>
        <end position="106"/>
    </location>
</feature>
<evidence type="ECO:0000256" key="8">
    <source>
        <dbReference type="PIRNR" id="PIRNR037778"/>
    </source>
</evidence>
<evidence type="ECO:0000313" key="10">
    <source>
        <dbReference type="EMBL" id="AJC11502.1"/>
    </source>
</evidence>
<dbReference type="Proteomes" id="UP000031121">
    <property type="component" value="Chromosome"/>
</dbReference>
<dbReference type="AlphaFoldDB" id="A0A0A8B8T0"/>
<dbReference type="HOGENOM" id="CLU_086673_0_0_11"/>
<dbReference type="Pfam" id="PF12822">
    <property type="entry name" value="ECF_trnsprt"/>
    <property type="match status" value="1"/>
</dbReference>
<comment type="similarity">
    <text evidence="2 8">Belongs to the prokaryotic riboflavin transporter (P-RFT) (TC 2.A.87) family.</text>
</comment>